<accession>A0AAE3W552</accession>
<keyword evidence="1" id="KW-0732">Signal</keyword>
<comment type="caution">
    <text evidence="2">The sequence shown here is derived from an EMBL/GenBank/DDBJ whole genome shotgun (WGS) entry which is preliminary data.</text>
</comment>
<feature type="chain" id="PRO_5042229009" description="LppX_LprAFG lipoprotein" evidence="1">
    <location>
        <begin position="22"/>
        <end position="272"/>
    </location>
</feature>
<evidence type="ECO:0000313" key="2">
    <source>
        <dbReference type="EMBL" id="MDQ0368530.1"/>
    </source>
</evidence>
<dbReference type="PROSITE" id="PS51257">
    <property type="entry name" value="PROKAR_LIPOPROTEIN"/>
    <property type="match status" value="1"/>
</dbReference>
<reference evidence="2 3" key="1">
    <citation type="submission" date="2023-07" db="EMBL/GenBank/DDBJ databases">
        <title>Sequencing the genomes of 1000 actinobacteria strains.</title>
        <authorList>
            <person name="Klenk H.-P."/>
        </authorList>
    </citation>
    <scope>NUCLEOTIDE SEQUENCE [LARGE SCALE GENOMIC DNA]</scope>
    <source>
        <strain evidence="2 3">DSM 44709</strain>
    </source>
</reference>
<gene>
    <name evidence="2" type="ORF">J2S42_005199</name>
</gene>
<protein>
    <recommendedName>
        <fullName evidence="4">LppX_LprAFG lipoprotein</fullName>
    </recommendedName>
</protein>
<dbReference type="Proteomes" id="UP001240236">
    <property type="component" value="Unassembled WGS sequence"/>
</dbReference>
<organism evidence="2 3">
    <name type="scientific">Catenuloplanes indicus</name>
    <dbReference type="NCBI Taxonomy" id="137267"/>
    <lineage>
        <taxon>Bacteria</taxon>
        <taxon>Bacillati</taxon>
        <taxon>Actinomycetota</taxon>
        <taxon>Actinomycetes</taxon>
        <taxon>Micromonosporales</taxon>
        <taxon>Micromonosporaceae</taxon>
        <taxon>Catenuloplanes</taxon>
    </lineage>
</organism>
<dbReference type="AlphaFoldDB" id="A0AAE3W552"/>
<evidence type="ECO:0008006" key="4">
    <source>
        <dbReference type="Google" id="ProtNLM"/>
    </source>
</evidence>
<evidence type="ECO:0000313" key="3">
    <source>
        <dbReference type="Proteomes" id="UP001240236"/>
    </source>
</evidence>
<name>A0AAE3W552_9ACTN</name>
<dbReference type="RefSeq" id="WP_307243140.1">
    <property type="nucleotide sequence ID" value="NZ_JAUSUZ010000001.1"/>
</dbReference>
<proteinExistence type="predicted"/>
<keyword evidence="3" id="KW-1185">Reference proteome</keyword>
<evidence type="ECO:0000256" key="1">
    <source>
        <dbReference type="SAM" id="SignalP"/>
    </source>
</evidence>
<dbReference type="Gene3D" id="2.50.20.20">
    <property type="match status" value="1"/>
</dbReference>
<feature type="signal peptide" evidence="1">
    <location>
        <begin position="1"/>
        <end position="21"/>
    </location>
</feature>
<dbReference type="EMBL" id="JAUSUZ010000001">
    <property type="protein sequence ID" value="MDQ0368530.1"/>
    <property type="molecule type" value="Genomic_DNA"/>
</dbReference>
<sequence length="272" mass="28873">MRQSITAVTAAITLSALLAGCANLPAGGAAAPAPAVSSAPAPDPKAALASSFAAMSEGRYAYDISYDPGMGGTVLVDNETGSVHATVTVAGDADESMTFEYHITPEFLFMKMDMRQLLGDLGGAGRIPEGLDGQKWLRIDPDQAGGLTEAMDQIALDPAYVERSIRTIQQNTPHTFTGTMDLTALSPSKFGTLDQDPDTKIFEDAAKNVPFRAETDMDNRISVFRADVKVGAERMTMTMTFRDWNRIGFPPVPGPGTYVDPPAGFSGQDITT</sequence>